<gene>
    <name evidence="2" type="ORF">SCLTRI_LOCUS8509</name>
</gene>
<accession>A0A8H2W0K6</accession>
<proteinExistence type="predicted"/>
<evidence type="ECO:0000256" key="1">
    <source>
        <dbReference type="SAM" id="MobiDB-lite"/>
    </source>
</evidence>
<comment type="caution">
    <text evidence="2">The sequence shown here is derived from an EMBL/GenBank/DDBJ whole genome shotgun (WGS) entry which is preliminary data.</text>
</comment>
<name>A0A8H2W0K6_9HELO</name>
<protein>
    <submittedName>
        <fullName evidence="2">E4ffe9ac-fdc4-4186-b1a7-aa4197092985-CDS</fullName>
    </submittedName>
</protein>
<feature type="region of interest" description="Disordered" evidence="1">
    <location>
        <begin position="314"/>
        <end position="385"/>
    </location>
</feature>
<dbReference type="Proteomes" id="UP000624404">
    <property type="component" value="Unassembled WGS sequence"/>
</dbReference>
<reference evidence="2" key="1">
    <citation type="submission" date="2020-10" db="EMBL/GenBank/DDBJ databases">
        <authorList>
            <person name="Kusch S."/>
        </authorList>
    </citation>
    <scope>NUCLEOTIDE SEQUENCE</scope>
    <source>
        <strain evidence="2">SwB9</strain>
    </source>
</reference>
<feature type="region of interest" description="Disordered" evidence="1">
    <location>
        <begin position="462"/>
        <end position="490"/>
    </location>
</feature>
<feature type="compositionally biased region" description="Polar residues" evidence="1">
    <location>
        <begin position="368"/>
        <end position="380"/>
    </location>
</feature>
<feature type="compositionally biased region" description="Gly residues" evidence="1">
    <location>
        <begin position="345"/>
        <end position="363"/>
    </location>
</feature>
<dbReference type="AlphaFoldDB" id="A0A8H2W0K6"/>
<dbReference type="OrthoDB" id="5226586at2759"/>
<dbReference type="EMBL" id="CAJHIA010000032">
    <property type="protein sequence ID" value="CAD6448715.1"/>
    <property type="molecule type" value="Genomic_DNA"/>
</dbReference>
<organism evidence="2 3">
    <name type="scientific">Sclerotinia trifoliorum</name>
    <dbReference type="NCBI Taxonomy" id="28548"/>
    <lineage>
        <taxon>Eukaryota</taxon>
        <taxon>Fungi</taxon>
        <taxon>Dikarya</taxon>
        <taxon>Ascomycota</taxon>
        <taxon>Pezizomycotina</taxon>
        <taxon>Leotiomycetes</taxon>
        <taxon>Helotiales</taxon>
        <taxon>Sclerotiniaceae</taxon>
        <taxon>Sclerotinia</taxon>
    </lineage>
</organism>
<sequence length="490" mass="54308">MVEQIHRGTTSSCRGRLFGRSLNLITDLPSPHQQPCYPHYIQNPPNLLNPAYPVSVPTLPQYNQTNSFSALPLTQNHLFEIVEAVAPQTQPLHPEHNYLLLSLSRENLKALSLRQKIAAAEASLFSLELASGVDGPGIAALSSAIANPLTAISTTQVPTRRKLKKQISWLKCRIKECSRQERIITERLHQIGEEEERRWRWMHIERQTRINAEMLGWQKGYWDSIVRCGTAAGYGHGFGHEYGYGHGQWDRHLNANTPASQAVASGVAAHGSESQCSSAIREQSNGFWNTDALQTGERLSRGWDECDLSPLAEERAGLAEGWTTDLGNGEAEKKGEDDDELDTGEGSGSGSGEVEGEGEGGGHSATETAITTPTPQQSARMTPMTGAKSCNDVKLAFCDGTLGNEKEFMDLEEPRDDMADGMDRREDKGEISFLFMKDGVLRERKCKSLPWVDSKRLIEVYAGKEEGKKEEKEKEKEKIREEEDGTEGSR</sequence>
<evidence type="ECO:0000313" key="2">
    <source>
        <dbReference type="EMBL" id="CAD6448715.1"/>
    </source>
</evidence>
<keyword evidence="3" id="KW-1185">Reference proteome</keyword>
<evidence type="ECO:0000313" key="3">
    <source>
        <dbReference type="Proteomes" id="UP000624404"/>
    </source>
</evidence>